<dbReference type="KEGG" id="nve:5499010"/>
<reference evidence="1 2" key="1">
    <citation type="journal article" date="2007" name="Science">
        <title>Sea anemone genome reveals ancestral eumetazoan gene repertoire and genomic organization.</title>
        <authorList>
            <person name="Putnam N.H."/>
            <person name="Srivastava M."/>
            <person name="Hellsten U."/>
            <person name="Dirks B."/>
            <person name="Chapman J."/>
            <person name="Salamov A."/>
            <person name="Terry A."/>
            <person name="Shapiro H."/>
            <person name="Lindquist E."/>
            <person name="Kapitonov V.V."/>
            <person name="Jurka J."/>
            <person name="Genikhovich G."/>
            <person name="Grigoriev I.V."/>
            <person name="Lucas S.M."/>
            <person name="Steele R.E."/>
            <person name="Finnerty J.R."/>
            <person name="Technau U."/>
            <person name="Martindale M.Q."/>
            <person name="Rokhsar D.S."/>
        </authorList>
    </citation>
    <scope>NUCLEOTIDE SEQUENCE [LARGE SCALE GENOMIC DNA]</scope>
    <source>
        <strain evidence="2">CH2 X CH6</strain>
    </source>
</reference>
<dbReference type="EMBL" id="DS471419">
    <property type="protein sequence ID" value="EDO28557.1"/>
    <property type="molecule type" value="Genomic_DNA"/>
</dbReference>
<evidence type="ECO:0000313" key="2">
    <source>
        <dbReference type="Proteomes" id="UP000001593"/>
    </source>
</evidence>
<dbReference type="Gene3D" id="3.30.559.30">
    <property type="entry name" value="Nonribosomal peptide synthetase, condensation domain"/>
    <property type="match status" value="1"/>
</dbReference>
<dbReference type="OMA" id="HASQFIN"/>
<dbReference type="AlphaFoldDB" id="A7T652"/>
<dbReference type="InterPro" id="IPR052058">
    <property type="entry name" value="Alcohol_O-acetyltransferase"/>
</dbReference>
<evidence type="ECO:0000313" key="1">
    <source>
        <dbReference type="EMBL" id="EDO28557.1"/>
    </source>
</evidence>
<dbReference type="OrthoDB" id="6345137at2759"/>
<dbReference type="PANTHER" id="PTHR28037">
    <property type="entry name" value="ALCOHOL O-ACETYLTRANSFERASE 1-RELATED"/>
    <property type="match status" value="1"/>
</dbReference>
<dbReference type="InParanoid" id="A7T652"/>
<name>A7T652_NEMVE</name>
<proteinExistence type="predicted"/>
<sequence length="316" mass="36071">MALYSQFLDYLNLLYKHETIQVQSMELRPPMTSLLQHKTKTSSFEKIFFSILPMMIKIKSFVTKPANNSFLEVFPLAKPEVSIAEKKTCVLPKEVNIDEMARIAKLAKEYKSTVHGVVTAATHIALAQILNSGAREKSAKVNIKSSFNVSMRKECLPEVKPDEFGCFISIIQQQTNVQTKQEYTKEEFWKRAAEFTSKVHGMMKQQKHFEFVKFLNNVNFKSFQNSLGEGGRFDNIFNISNRGRYVFGTEDTGPFKFNGTYFAMAEQHCGPVFTNNLVSVNGKLFLGLVYYPHILTEEHASQFINLTLCILRKAIA</sequence>
<keyword evidence="2" id="KW-1185">Reference proteome</keyword>
<gene>
    <name evidence="1" type="ORF">NEMVEDRAFT_v1g222862</name>
</gene>
<protein>
    <submittedName>
        <fullName evidence="1">Uncharacterized protein</fullName>
    </submittedName>
</protein>
<organism evidence="1 2">
    <name type="scientific">Nematostella vectensis</name>
    <name type="common">Starlet sea anemone</name>
    <dbReference type="NCBI Taxonomy" id="45351"/>
    <lineage>
        <taxon>Eukaryota</taxon>
        <taxon>Metazoa</taxon>
        <taxon>Cnidaria</taxon>
        <taxon>Anthozoa</taxon>
        <taxon>Hexacorallia</taxon>
        <taxon>Actiniaria</taxon>
        <taxon>Edwardsiidae</taxon>
        <taxon>Nematostella</taxon>
    </lineage>
</organism>
<accession>A7T652</accession>
<dbReference type="HOGENOM" id="CLU_880836_0_0_1"/>
<dbReference type="Proteomes" id="UP000001593">
    <property type="component" value="Unassembled WGS sequence"/>
</dbReference>
<dbReference type="SUPFAM" id="SSF52777">
    <property type="entry name" value="CoA-dependent acyltransferases"/>
    <property type="match status" value="1"/>
</dbReference>
<dbReference type="PhylomeDB" id="A7T652"/>
<dbReference type="PANTHER" id="PTHR28037:SF1">
    <property type="entry name" value="ALCOHOL O-ACETYLTRANSFERASE 1-RELATED"/>
    <property type="match status" value="1"/>
</dbReference>